<organism evidence="2 3">
    <name type="scientific">Rousettus aegyptiacus</name>
    <name type="common">Egyptian fruit bat</name>
    <name type="synonym">Pteropus aegyptiacus</name>
    <dbReference type="NCBI Taxonomy" id="9407"/>
    <lineage>
        <taxon>Eukaryota</taxon>
        <taxon>Metazoa</taxon>
        <taxon>Chordata</taxon>
        <taxon>Craniata</taxon>
        <taxon>Vertebrata</taxon>
        <taxon>Euteleostomi</taxon>
        <taxon>Mammalia</taxon>
        <taxon>Eutheria</taxon>
        <taxon>Laurasiatheria</taxon>
        <taxon>Chiroptera</taxon>
        <taxon>Yinpterochiroptera</taxon>
        <taxon>Pteropodoidea</taxon>
        <taxon>Pteropodidae</taxon>
        <taxon>Rousettinae</taxon>
        <taxon>Rousettus</taxon>
    </lineage>
</organism>
<feature type="region of interest" description="Disordered" evidence="1">
    <location>
        <begin position="24"/>
        <end position="43"/>
    </location>
</feature>
<evidence type="ECO:0000256" key="1">
    <source>
        <dbReference type="SAM" id="MobiDB-lite"/>
    </source>
</evidence>
<proteinExistence type="predicted"/>
<protein>
    <submittedName>
        <fullName evidence="2">Uncharacterized protein</fullName>
    </submittedName>
</protein>
<feature type="compositionally biased region" description="Basic and acidic residues" evidence="1">
    <location>
        <begin position="24"/>
        <end position="33"/>
    </location>
</feature>
<dbReference type="Proteomes" id="UP000593571">
    <property type="component" value="Unassembled WGS sequence"/>
</dbReference>
<feature type="region of interest" description="Disordered" evidence="1">
    <location>
        <begin position="125"/>
        <end position="146"/>
    </location>
</feature>
<accession>A0A7J8C2M2</accession>
<keyword evidence="3" id="KW-1185">Reference proteome</keyword>
<dbReference type="EMBL" id="JACASE010000015">
    <property type="protein sequence ID" value="KAF6405121.1"/>
    <property type="molecule type" value="Genomic_DNA"/>
</dbReference>
<gene>
    <name evidence="2" type="ORF">HJG63_009431</name>
</gene>
<evidence type="ECO:0000313" key="3">
    <source>
        <dbReference type="Proteomes" id="UP000593571"/>
    </source>
</evidence>
<name>A0A7J8C2M2_ROUAE</name>
<dbReference type="AlphaFoldDB" id="A0A7J8C2M2"/>
<evidence type="ECO:0000313" key="2">
    <source>
        <dbReference type="EMBL" id="KAF6405121.1"/>
    </source>
</evidence>
<comment type="caution">
    <text evidence="2">The sequence shown here is derived from an EMBL/GenBank/DDBJ whole genome shotgun (WGS) entry which is preliminary data.</text>
</comment>
<sequence>MWGINTRPTVANRISHRIGKMVEGDIPESKDGRSWSSTPIPTSVAAGRGTVTWRVVGETCGFQGEPWRGGAPPPPHSFWPLLLVDRLVSCGITLLQGGPVSPRPMRAAPGARSPAPWVEAGMAEQWRERARPPQSPPKQHQQHGTAISAMDCPSLHCCMRGE</sequence>
<reference evidence="2 3" key="1">
    <citation type="journal article" date="2020" name="Nature">
        <title>Six reference-quality genomes reveal evolution of bat adaptations.</title>
        <authorList>
            <person name="Jebb D."/>
            <person name="Huang Z."/>
            <person name="Pippel M."/>
            <person name="Hughes G.M."/>
            <person name="Lavrichenko K."/>
            <person name="Devanna P."/>
            <person name="Winkler S."/>
            <person name="Jermiin L.S."/>
            <person name="Skirmuntt E.C."/>
            <person name="Katzourakis A."/>
            <person name="Burkitt-Gray L."/>
            <person name="Ray D.A."/>
            <person name="Sullivan K.A.M."/>
            <person name="Roscito J.G."/>
            <person name="Kirilenko B.M."/>
            <person name="Davalos L.M."/>
            <person name="Corthals A.P."/>
            <person name="Power M.L."/>
            <person name="Jones G."/>
            <person name="Ransome R.D."/>
            <person name="Dechmann D.K.N."/>
            <person name="Locatelli A.G."/>
            <person name="Puechmaille S.J."/>
            <person name="Fedrigo O."/>
            <person name="Jarvis E.D."/>
            <person name="Hiller M."/>
            <person name="Vernes S.C."/>
            <person name="Myers E.W."/>
            <person name="Teeling E.C."/>
        </authorList>
    </citation>
    <scope>NUCLEOTIDE SEQUENCE [LARGE SCALE GENOMIC DNA]</scope>
    <source>
        <strain evidence="2">MRouAeg1</strain>
        <tissue evidence="2">Muscle</tissue>
    </source>
</reference>